<evidence type="ECO:0000313" key="3">
    <source>
        <dbReference type="Proteomes" id="UP000316213"/>
    </source>
</evidence>
<dbReference type="EMBL" id="SJPM01000002">
    <property type="protein sequence ID" value="TWU02098.1"/>
    <property type="molecule type" value="Genomic_DNA"/>
</dbReference>
<keyword evidence="1" id="KW-0732">Signal</keyword>
<name>A0A5C6ARA6_9BACT</name>
<dbReference type="RefSeq" id="WP_197167786.1">
    <property type="nucleotide sequence ID" value="NZ_SJPM01000002.1"/>
</dbReference>
<feature type="signal peptide" evidence="1">
    <location>
        <begin position="1"/>
        <end position="20"/>
    </location>
</feature>
<sequence precursor="true">MKRLLTTCVCLALLPTAASAQSVCLPSPRLLTMMPMGGQVGTQCEVVITGQYLDGIDQLIFSHPSISAVPKVNEQGELIDNTFVISIADDCPAGVYDARVMAGLGISSARAFSVGERPETTHPVAATTAEQAIAVELDSIVNATLKDRSISHFSIVVEQGQRIVIDCAAKGIDSKANVVIALADATGSDLIVERRGGVIDFVAPTSGTYLVKVHDLTYKGGAEYFYRLAITRRTADEPLERLPSTSHVASFSWPPTGLPDHASNDEVEPNNTLESSQLISLPCDLTGTFFPAADVDSFEFQATKGQRWWVEVASERFGLNTDPSLVVQRITDSGEVVDVVELADIPSPVKRSSNGYSYDGPPYNAGSSDALGELVVPEDGRYRIRLSDLFGGTRSDPTARYRLVVREAAPDFALVGWALHMGLRNGDRNALSKPISLRGGATIPIEVVAVRRDGFDGEIELEIDPSSLPEGVTATGLKIAKGATRGIMLIAADPDAVRTLSFGRIVGKAKIAGHDVVRPFRLASMKWPVANAAQEIPEPRLVDQIPISVGGMETSPLSILPVEDKVWEVQEGEKLTIPLKAVRHGEFSGKNMSLKTFGDEFERAAAFDFSLVDDQTVATLDLAAIKAKPGDHTIAFYGGAVAVYGFAKEKPKDIVDIFVSKPIHVRVLPKQGTSP</sequence>
<proteinExistence type="predicted"/>
<organism evidence="2 3">
    <name type="scientific">Neorhodopirellula pilleata</name>
    <dbReference type="NCBI Taxonomy" id="2714738"/>
    <lineage>
        <taxon>Bacteria</taxon>
        <taxon>Pseudomonadati</taxon>
        <taxon>Planctomycetota</taxon>
        <taxon>Planctomycetia</taxon>
        <taxon>Pirellulales</taxon>
        <taxon>Pirellulaceae</taxon>
        <taxon>Neorhodopirellula</taxon>
    </lineage>
</organism>
<evidence type="ECO:0008006" key="4">
    <source>
        <dbReference type="Google" id="ProtNLM"/>
    </source>
</evidence>
<evidence type="ECO:0000256" key="1">
    <source>
        <dbReference type="SAM" id="SignalP"/>
    </source>
</evidence>
<protein>
    <recommendedName>
        <fullName evidence="4">Subtilase-type serine protease</fullName>
    </recommendedName>
</protein>
<gene>
    <name evidence="2" type="ORF">Pla100_18380</name>
</gene>
<keyword evidence="3" id="KW-1185">Reference proteome</keyword>
<dbReference type="Gene3D" id="2.60.120.380">
    <property type="match status" value="2"/>
</dbReference>
<comment type="caution">
    <text evidence="2">The sequence shown here is derived from an EMBL/GenBank/DDBJ whole genome shotgun (WGS) entry which is preliminary data.</text>
</comment>
<dbReference type="Proteomes" id="UP000316213">
    <property type="component" value="Unassembled WGS sequence"/>
</dbReference>
<dbReference type="AlphaFoldDB" id="A0A5C6ARA6"/>
<feature type="chain" id="PRO_5022894986" description="Subtilase-type serine protease" evidence="1">
    <location>
        <begin position="21"/>
        <end position="675"/>
    </location>
</feature>
<evidence type="ECO:0000313" key="2">
    <source>
        <dbReference type="EMBL" id="TWU02098.1"/>
    </source>
</evidence>
<accession>A0A5C6ARA6</accession>
<reference evidence="2 3" key="1">
    <citation type="submission" date="2019-02" db="EMBL/GenBank/DDBJ databases">
        <title>Deep-cultivation of Planctomycetes and their phenomic and genomic characterization uncovers novel biology.</title>
        <authorList>
            <person name="Wiegand S."/>
            <person name="Jogler M."/>
            <person name="Boedeker C."/>
            <person name="Pinto D."/>
            <person name="Vollmers J."/>
            <person name="Rivas-Marin E."/>
            <person name="Kohn T."/>
            <person name="Peeters S.H."/>
            <person name="Heuer A."/>
            <person name="Rast P."/>
            <person name="Oberbeckmann S."/>
            <person name="Bunk B."/>
            <person name="Jeske O."/>
            <person name="Meyerdierks A."/>
            <person name="Storesund J.E."/>
            <person name="Kallscheuer N."/>
            <person name="Luecker S."/>
            <person name="Lage O.M."/>
            <person name="Pohl T."/>
            <person name="Merkel B.J."/>
            <person name="Hornburger P."/>
            <person name="Mueller R.-W."/>
            <person name="Bruemmer F."/>
            <person name="Labrenz M."/>
            <person name="Spormann A.M."/>
            <person name="Op Den Camp H."/>
            <person name="Overmann J."/>
            <person name="Amann R."/>
            <person name="Jetten M.S.M."/>
            <person name="Mascher T."/>
            <person name="Medema M.H."/>
            <person name="Devos D.P."/>
            <person name="Kaster A.-K."/>
            <person name="Ovreas L."/>
            <person name="Rohde M."/>
            <person name="Galperin M.Y."/>
            <person name="Jogler C."/>
        </authorList>
    </citation>
    <scope>NUCLEOTIDE SEQUENCE [LARGE SCALE GENOMIC DNA]</scope>
    <source>
        <strain evidence="2 3">Pla100</strain>
    </source>
</reference>